<accession>A0A8R7QG34</accession>
<name>A0A8R7QG34_TRIUA</name>
<dbReference type="PROSITE" id="PS50102">
    <property type="entry name" value="RRM"/>
    <property type="match status" value="1"/>
</dbReference>
<evidence type="ECO:0000256" key="1">
    <source>
        <dbReference type="ARBA" id="ARBA00022884"/>
    </source>
</evidence>
<protein>
    <recommendedName>
        <fullName evidence="3">RRM domain-containing protein</fullName>
    </recommendedName>
</protein>
<reference evidence="4" key="2">
    <citation type="submission" date="2018-03" db="EMBL/GenBank/DDBJ databases">
        <title>The Triticum urartu genome reveals the dynamic nature of wheat genome evolution.</title>
        <authorList>
            <person name="Ling H."/>
            <person name="Ma B."/>
            <person name="Shi X."/>
            <person name="Liu H."/>
            <person name="Dong L."/>
            <person name="Sun H."/>
            <person name="Cao Y."/>
            <person name="Gao Q."/>
            <person name="Zheng S."/>
            <person name="Li Y."/>
            <person name="Yu Y."/>
            <person name="Du H."/>
            <person name="Qi M."/>
            <person name="Li Y."/>
            <person name="Yu H."/>
            <person name="Cui Y."/>
            <person name="Wang N."/>
            <person name="Chen C."/>
            <person name="Wu H."/>
            <person name="Zhao Y."/>
            <person name="Zhang J."/>
            <person name="Li Y."/>
            <person name="Zhou W."/>
            <person name="Zhang B."/>
            <person name="Hu W."/>
            <person name="Eijk M."/>
            <person name="Tang J."/>
            <person name="Witsenboer H."/>
            <person name="Zhao S."/>
            <person name="Li Z."/>
            <person name="Zhang A."/>
            <person name="Wang D."/>
            <person name="Liang C."/>
        </authorList>
    </citation>
    <scope>NUCLEOTIDE SEQUENCE [LARGE SCALE GENOMIC DNA]</scope>
    <source>
        <strain evidence="4">cv. G1812</strain>
    </source>
</reference>
<evidence type="ECO:0000259" key="3">
    <source>
        <dbReference type="PROSITE" id="PS50102"/>
    </source>
</evidence>
<reference evidence="4" key="3">
    <citation type="submission" date="2022-06" db="UniProtKB">
        <authorList>
            <consortium name="EnsemblPlants"/>
        </authorList>
    </citation>
    <scope>IDENTIFICATION</scope>
</reference>
<dbReference type="EnsemblPlants" id="TuG1812G0500004284.01.T01">
    <property type="protein sequence ID" value="TuG1812G0500004284.01.T01.cds384204"/>
    <property type="gene ID" value="TuG1812G0500004284.01"/>
</dbReference>
<dbReference type="Proteomes" id="UP000015106">
    <property type="component" value="Chromosome 5"/>
</dbReference>
<evidence type="ECO:0000256" key="2">
    <source>
        <dbReference type="PROSITE-ProRule" id="PRU00176"/>
    </source>
</evidence>
<dbReference type="Gramene" id="TuG1812G0500004284.01.T01">
    <property type="protein sequence ID" value="TuG1812G0500004284.01.T01.cds384204"/>
    <property type="gene ID" value="TuG1812G0500004284.01"/>
</dbReference>
<feature type="domain" description="RRM" evidence="3">
    <location>
        <begin position="37"/>
        <end position="82"/>
    </location>
</feature>
<keyword evidence="1 2" id="KW-0694">RNA-binding</keyword>
<dbReference type="InterPro" id="IPR035979">
    <property type="entry name" value="RBD_domain_sf"/>
</dbReference>
<dbReference type="Gene3D" id="3.30.70.330">
    <property type="match status" value="1"/>
</dbReference>
<dbReference type="PANTHER" id="PTHR10352">
    <property type="entry name" value="EUKARYOTIC TRANSLATION INITIATION FACTOR 3 SUBUNIT G"/>
    <property type="match status" value="1"/>
</dbReference>
<organism evidence="4 5">
    <name type="scientific">Triticum urartu</name>
    <name type="common">Red wild einkorn</name>
    <name type="synonym">Crithodium urartu</name>
    <dbReference type="NCBI Taxonomy" id="4572"/>
    <lineage>
        <taxon>Eukaryota</taxon>
        <taxon>Viridiplantae</taxon>
        <taxon>Streptophyta</taxon>
        <taxon>Embryophyta</taxon>
        <taxon>Tracheophyta</taxon>
        <taxon>Spermatophyta</taxon>
        <taxon>Magnoliopsida</taxon>
        <taxon>Liliopsida</taxon>
        <taxon>Poales</taxon>
        <taxon>Poaceae</taxon>
        <taxon>BOP clade</taxon>
        <taxon>Pooideae</taxon>
        <taxon>Triticodae</taxon>
        <taxon>Triticeae</taxon>
        <taxon>Triticinae</taxon>
        <taxon>Triticum</taxon>
    </lineage>
</organism>
<evidence type="ECO:0000313" key="4">
    <source>
        <dbReference type="EnsemblPlants" id="TuG1812G0500004284.01.T01.cds384204"/>
    </source>
</evidence>
<dbReference type="AlphaFoldDB" id="A0A8R7QG34"/>
<dbReference type="GO" id="GO:0003723">
    <property type="term" value="F:RNA binding"/>
    <property type="evidence" value="ECO:0007669"/>
    <property type="project" value="UniProtKB-UniRule"/>
</dbReference>
<evidence type="ECO:0000313" key="5">
    <source>
        <dbReference type="Proteomes" id="UP000015106"/>
    </source>
</evidence>
<keyword evidence="5" id="KW-1185">Reference proteome</keyword>
<dbReference type="SUPFAM" id="SSF54928">
    <property type="entry name" value="RNA-binding domain, RBD"/>
    <property type="match status" value="1"/>
</dbReference>
<dbReference type="InterPro" id="IPR012677">
    <property type="entry name" value="Nucleotide-bd_a/b_plait_sf"/>
</dbReference>
<reference evidence="5" key="1">
    <citation type="journal article" date="2013" name="Nature">
        <title>Draft genome of the wheat A-genome progenitor Triticum urartu.</title>
        <authorList>
            <person name="Ling H.Q."/>
            <person name="Zhao S."/>
            <person name="Liu D."/>
            <person name="Wang J."/>
            <person name="Sun H."/>
            <person name="Zhang C."/>
            <person name="Fan H."/>
            <person name="Li D."/>
            <person name="Dong L."/>
            <person name="Tao Y."/>
            <person name="Gao C."/>
            <person name="Wu H."/>
            <person name="Li Y."/>
            <person name="Cui Y."/>
            <person name="Guo X."/>
            <person name="Zheng S."/>
            <person name="Wang B."/>
            <person name="Yu K."/>
            <person name="Liang Q."/>
            <person name="Yang W."/>
            <person name="Lou X."/>
            <person name="Chen J."/>
            <person name="Feng M."/>
            <person name="Jian J."/>
            <person name="Zhang X."/>
            <person name="Luo G."/>
            <person name="Jiang Y."/>
            <person name="Liu J."/>
            <person name="Wang Z."/>
            <person name="Sha Y."/>
            <person name="Zhang B."/>
            <person name="Wu H."/>
            <person name="Tang D."/>
            <person name="Shen Q."/>
            <person name="Xue P."/>
            <person name="Zou S."/>
            <person name="Wang X."/>
            <person name="Liu X."/>
            <person name="Wang F."/>
            <person name="Yang Y."/>
            <person name="An X."/>
            <person name="Dong Z."/>
            <person name="Zhang K."/>
            <person name="Zhang X."/>
            <person name="Luo M.C."/>
            <person name="Dvorak J."/>
            <person name="Tong Y."/>
            <person name="Wang J."/>
            <person name="Yang H."/>
            <person name="Li Z."/>
            <person name="Wang D."/>
            <person name="Zhang A."/>
            <person name="Wang J."/>
        </authorList>
    </citation>
    <scope>NUCLEOTIDE SEQUENCE</scope>
    <source>
        <strain evidence="5">cv. G1812</strain>
    </source>
</reference>
<dbReference type="InterPro" id="IPR000504">
    <property type="entry name" value="RRM_dom"/>
</dbReference>
<dbReference type="Pfam" id="PF00076">
    <property type="entry name" value="RRM_1"/>
    <property type="match status" value="1"/>
</dbReference>
<sequence>MSAQEQRELRPCYQSVRGHPRTRPSRAIPRVWPGQRRVYVAVDLKTGSSRGFRFVNFVHREDAENAISKLNGYGYDNLILHV</sequence>
<proteinExistence type="predicted"/>